<keyword evidence="4" id="KW-0547">Nucleotide-binding</keyword>
<dbReference type="GO" id="GO:0005524">
    <property type="term" value="F:ATP binding"/>
    <property type="evidence" value="ECO:0007669"/>
    <property type="project" value="UniProtKB-KW"/>
</dbReference>
<dbReference type="InterPro" id="IPR013563">
    <property type="entry name" value="Oligopep_ABC_C"/>
</dbReference>
<dbReference type="SUPFAM" id="SSF52540">
    <property type="entry name" value="P-loop containing nucleoside triphosphate hydrolases"/>
    <property type="match status" value="1"/>
</dbReference>
<dbReference type="Pfam" id="PF08352">
    <property type="entry name" value="oligo_HPY"/>
    <property type="match status" value="1"/>
</dbReference>
<feature type="domain" description="ABC transporter" evidence="6">
    <location>
        <begin position="7"/>
        <end position="266"/>
    </location>
</feature>
<dbReference type="PANTHER" id="PTHR43776">
    <property type="entry name" value="TRANSPORT ATP-BINDING PROTEIN"/>
    <property type="match status" value="1"/>
</dbReference>
<dbReference type="SMART" id="SM00382">
    <property type="entry name" value="AAA"/>
    <property type="match status" value="1"/>
</dbReference>
<dbReference type="InterPro" id="IPR017871">
    <property type="entry name" value="ABC_transporter-like_CS"/>
</dbReference>
<keyword evidence="2" id="KW-0813">Transport</keyword>
<accession>A0ABX2G685</accession>
<evidence type="ECO:0000259" key="6">
    <source>
        <dbReference type="PROSITE" id="PS50893"/>
    </source>
</evidence>
<comment type="similarity">
    <text evidence="1">Belongs to the ABC transporter superfamily.</text>
</comment>
<dbReference type="InterPro" id="IPR003439">
    <property type="entry name" value="ABC_transporter-like_ATP-bd"/>
</dbReference>
<dbReference type="Gene3D" id="3.40.50.300">
    <property type="entry name" value="P-loop containing nucleotide triphosphate hydrolases"/>
    <property type="match status" value="1"/>
</dbReference>
<protein>
    <submittedName>
        <fullName evidence="7">Peptide/nickel transport system ATP-binding protein</fullName>
    </submittedName>
</protein>
<dbReference type="RefSeq" id="WP_173805934.1">
    <property type="nucleotide sequence ID" value="NZ_JABSNM010000011.1"/>
</dbReference>
<evidence type="ECO:0000256" key="1">
    <source>
        <dbReference type="ARBA" id="ARBA00005417"/>
    </source>
</evidence>
<proteinExistence type="inferred from homology"/>
<dbReference type="Proteomes" id="UP001516061">
    <property type="component" value="Unassembled WGS sequence"/>
</dbReference>
<evidence type="ECO:0000313" key="8">
    <source>
        <dbReference type="Proteomes" id="UP001516061"/>
    </source>
</evidence>
<evidence type="ECO:0000256" key="5">
    <source>
        <dbReference type="ARBA" id="ARBA00022840"/>
    </source>
</evidence>
<reference evidence="7 8" key="1">
    <citation type="submission" date="2020-05" db="EMBL/GenBank/DDBJ databases">
        <title>Genomic Encyclopedia of Type Strains, Phase IV (KMG-V): Genome sequencing to study the core and pangenomes of soil and plant-associated prokaryotes.</title>
        <authorList>
            <person name="Whitman W."/>
        </authorList>
    </citation>
    <scope>NUCLEOTIDE SEQUENCE [LARGE SCALE GENOMIC DNA]</scope>
    <source>
        <strain evidence="7 8">C29</strain>
    </source>
</reference>
<dbReference type="InterPro" id="IPR050319">
    <property type="entry name" value="ABC_transp_ATP-bind"/>
</dbReference>
<evidence type="ECO:0000313" key="7">
    <source>
        <dbReference type="EMBL" id="NRT56922.1"/>
    </source>
</evidence>
<name>A0ABX2G685_9BURK</name>
<keyword evidence="5 7" id="KW-0067">ATP-binding</keyword>
<comment type="caution">
    <text evidence="7">The sequence shown here is derived from an EMBL/GenBank/DDBJ whole genome shotgun (WGS) entry which is preliminary data.</text>
</comment>
<dbReference type="PROSITE" id="PS50893">
    <property type="entry name" value="ABC_TRANSPORTER_2"/>
    <property type="match status" value="1"/>
</dbReference>
<keyword evidence="3" id="KW-0472">Membrane</keyword>
<dbReference type="EMBL" id="JABSNM010000011">
    <property type="protein sequence ID" value="NRT56922.1"/>
    <property type="molecule type" value="Genomic_DNA"/>
</dbReference>
<dbReference type="InterPro" id="IPR027417">
    <property type="entry name" value="P-loop_NTPase"/>
</dbReference>
<dbReference type="CDD" id="cd03257">
    <property type="entry name" value="ABC_NikE_OppD_transporters"/>
    <property type="match status" value="1"/>
</dbReference>
<keyword evidence="3" id="KW-1003">Cell membrane</keyword>
<gene>
    <name evidence="7" type="ORF">HNQ01_002671</name>
</gene>
<dbReference type="Pfam" id="PF00005">
    <property type="entry name" value="ABC_tran"/>
    <property type="match status" value="1"/>
</dbReference>
<evidence type="ECO:0000256" key="4">
    <source>
        <dbReference type="ARBA" id="ARBA00022741"/>
    </source>
</evidence>
<dbReference type="InterPro" id="IPR003593">
    <property type="entry name" value="AAA+_ATPase"/>
</dbReference>
<evidence type="ECO:0000256" key="2">
    <source>
        <dbReference type="ARBA" id="ARBA00022448"/>
    </source>
</evidence>
<dbReference type="NCBIfam" id="TIGR01727">
    <property type="entry name" value="oligo_HPY"/>
    <property type="match status" value="1"/>
</dbReference>
<dbReference type="PROSITE" id="PS00211">
    <property type="entry name" value="ABC_TRANSPORTER_1"/>
    <property type="match status" value="1"/>
</dbReference>
<sequence>MSAPPRVQVEDLFHVHAAPGGAWARWIGARGHRAVPPLPAVDGVSFSIGAGEALGLVGESGCGKSTVARLMTGLLQPGRGRVLLDGEAVHPLYRSRDAMQVRRRLQMVFQDPHASLDPRWTVGDIVAEPLREQQRLGAQAARELAIGWLREVGLQAGDALVRPQQLSGGQRQRVAIARALAGRPDVLICDEPTSALDVGVQAQVLDLLDGLRRQHRLTMLFISHNLAVVRQVCDRVAVMHQGRLVELADRDALFARPRHPLTRALIAAVPSPGRPLREREPQPLPAALPPHEAIRGCAWRHRCPQAGPRCGLERPVLREIAPGVQVACHEVQAGAG</sequence>
<evidence type="ECO:0000256" key="3">
    <source>
        <dbReference type="ARBA" id="ARBA00022475"/>
    </source>
</evidence>
<organism evidence="7 8">
    <name type="scientific">Sphaerotilus uruguayifluvii</name>
    <dbReference type="NCBI Taxonomy" id="2735897"/>
    <lineage>
        <taxon>Bacteria</taxon>
        <taxon>Pseudomonadati</taxon>
        <taxon>Pseudomonadota</taxon>
        <taxon>Betaproteobacteria</taxon>
        <taxon>Burkholderiales</taxon>
        <taxon>Sphaerotilaceae</taxon>
        <taxon>Sphaerotilus</taxon>
    </lineage>
</organism>
<dbReference type="PANTHER" id="PTHR43776:SF7">
    <property type="entry name" value="D,D-DIPEPTIDE TRANSPORT ATP-BINDING PROTEIN DDPF-RELATED"/>
    <property type="match status" value="1"/>
</dbReference>
<keyword evidence="8" id="KW-1185">Reference proteome</keyword>